<dbReference type="Gene3D" id="2.70.150.10">
    <property type="entry name" value="Calcium-transporting ATPase, cytoplasmic transduction domain A"/>
    <property type="match status" value="1"/>
</dbReference>
<dbReference type="SUPFAM" id="SSF81660">
    <property type="entry name" value="Metal cation-transporting ATPase, ATP-binding domain N"/>
    <property type="match status" value="1"/>
</dbReference>
<keyword evidence="5 16" id="KW-0812">Transmembrane</keyword>
<dbReference type="Gene3D" id="3.40.50.1000">
    <property type="entry name" value="HAD superfamily/HAD-like"/>
    <property type="match status" value="1"/>
</dbReference>
<dbReference type="InterPro" id="IPR004014">
    <property type="entry name" value="ATPase_P-typ_cation-transptr_N"/>
</dbReference>
<dbReference type="Gene3D" id="1.20.1110.10">
    <property type="entry name" value="Calcium-transporting ATPase, transmembrane domain"/>
    <property type="match status" value="1"/>
</dbReference>
<dbReference type="PRINTS" id="PR00121">
    <property type="entry name" value="NAKATPASE"/>
</dbReference>
<dbReference type="Pfam" id="PF00122">
    <property type="entry name" value="E1-E2_ATPase"/>
    <property type="match status" value="1"/>
</dbReference>
<evidence type="ECO:0000256" key="1">
    <source>
        <dbReference type="ARBA" id="ARBA00004127"/>
    </source>
</evidence>
<dbReference type="InterPro" id="IPR008250">
    <property type="entry name" value="ATPase_P-typ_transduc_dom_A_sf"/>
</dbReference>
<feature type="transmembrane region" description="Helical" evidence="16">
    <location>
        <begin position="381"/>
        <end position="407"/>
    </location>
</feature>
<evidence type="ECO:0000256" key="8">
    <source>
        <dbReference type="ARBA" id="ARBA00022837"/>
    </source>
</evidence>
<feature type="compositionally biased region" description="Low complexity" evidence="17">
    <location>
        <begin position="1058"/>
        <end position="1069"/>
    </location>
</feature>
<proteinExistence type="inferred from homology"/>
<evidence type="ECO:0000313" key="20">
    <source>
        <dbReference type="Proteomes" id="UP001497512"/>
    </source>
</evidence>
<organism evidence="19 20">
    <name type="scientific">Sphagnum troendelagicum</name>
    <dbReference type="NCBI Taxonomy" id="128251"/>
    <lineage>
        <taxon>Eukaryota</taxon>
        <taxon>Viridiplantae</taxon>
        <taxon>Streptophyta</taxon>
        <taxon>Embryophyta</taxon>
        <taxon>Bryophyta</taxon>
        <taxon>Sphagnophytina</taxon>
        <taxon>Sphagnopsida</taxon>
        <taxon>Sphagnales</taxon>
        <taxon>Sphagnaceae</taxon>
        <taxon>Sphagnum</taxon>
    </lineage>
</organism>
<dbReference type="InterPro" id="IPR023298">
    <property type="entry name" value="ATPase_P-typ_TM_dom_sf"/>
</dbReference>
<dbReference type="Pfam" id="PF00689">
    <property type="entry name" value="Cation_ATPase_C"/>
    <property type="match status" value="1"/>
</dbReference>
<evidence type="ECO:0000256" key="5">
    <source>
        <dbReference type="ARBA" id="ARBA00022692"/>
    </source>
</evidence>
<evidence type="ECO:0000256" key="12">
    <source>
        <dbReference type="ARBA" id="ARBA00022989"/>
    </source>
</evidence>
<dbReference type="InterPro" id="IPR018303">
    <property type="entry name" value="ATPase_P-typ_P_site"/>
</dbReference>
<evidence type="ECO:0000259" key="18">
    <source>
        <dbReference type="SMART" id="SM00831"/>
    </source>
</evidence>
<evidence type="ECO:0000256" key="16">
    <source>
        <dbReference type="RuleBase" id="RU361146"/>
    </source>
</evidence>
<dbReference type="Gene3D" id="1.20.5.170">
    <property type="match status" value="1"/>
</dbReference>
<dbReference type="Pfam" id="PF00690">
    <property type="entry name" value="Cation_ATPase_N"/>
    <property type="match status" value="1"/>
</dbReference>
<dbReference type="InterPro" id="IPR044492">
    <property type="entry name" value="P_typ_ATPase_HD_dom"/>
</dbReference>
<evidence type="ECO:0000256" key="13">
    <source>
        <dbReference type="ARBA" id="ARBA00023065"/>
    </source>
</evidence>
<dbReference type="Gene3D" id="3.40.1110.10">
    <property type="entry name" value="Calcium-transporting ATPase, cytoplasmic domain N"/>
    <property type="match status" value="1"/>
</dbReference>
<dbReference type="InterPro" id="IPR036412">
    <property type="entry name" value="HAD-like_sf"/>
</dbReference>
<evidence type="ECO:0000313" key="19">
    <source>
        <dbReference type="EMBL" id="CAK9217345.1"/>
    </source>
</evidence>
<keyword evidence="3 16" id="KW-0813">Transport</keyword>
<feature type="compositionally biased region" description="Low complexity" evidence="17">
    <location>
        <begin position="1021"/>
        <end position="1038"/>
    </location>
</feature>
<evidence type="ECO:0000256" key="10">
    <source>
        <dbReference type="ARBA" id="ARBA00022842"/>
    </source>
</evidence>
<dbReference type="InterPro" id="IPR001757">
    <property type="entry name" value="P_typ_ATPase"/>
</dbReference>
<feature type="transmembrane region" description="Helical" evidence="16">
    <location>
        <begin position="339"/>
        <end position="361"/>
    </location>
</feature>
<evidence type="ECO:0000256" key="2">
    <source>
        <dbReference type="ARBA" id="ARBA00006124"/>
    </source>
</evidence>
<dbReference type="InterPro" id="IPR024750">
    <property type="entry name" value="Ca_ATPase_N_dom"/>
</dbReference>
<feature type="compositionally biased region" description="Polar residues" evidence="17">
    <location>
        <begin position="1039"/>
        <end position="1051"/>
    </location>
</feature>
<dbReference type="NCBIfam" id="TIGR01494">
    <property type="entry name" value="ATPase_P-type"/>
    <property type="match status" value="2"/>
</dbReference>
<comment type="subcellular location">
    <subcellularLocation>
        <location evidence="1">Endomembrane system</location>
        <topology evidence="1">Multi-pass membrane protein</topology>
    </subcellularLocation>
    <subcellularLocation>
        <location evidence="16">Membrane</location>
        <topology evidence="16">Multi-pass membrane protein</topology>
    </subcellularLocation>
</comment>
<feature type="transmembrane region" description="Helical" evidence="16">
    <location>
        <begin position="183"/>
        <end position="202"/>
    </location>
</feature>
<feature type="transmembrane region" description="Helical" evidence="16">
    <location>
        <begin position="906"/>
        <end position="923"/>
    </location>
</feature>
<dbReference type="SUPFAM" id="SSF81653">
    <property type="entry name" value="Calcium ATPase, transduction domain A"/>
    <property type="match status" value="1"/>
</dbReference>
<feature type="transmembrane region" description="Helical" evidence="16">
    <location>
        <begin position="873"/>
        <end position="894"/>
    </location>
</feature>
<comment type="similarity">
    <text evidence="2 16">Belongs to the cation transport ATPase (P-type) (TC 3.A.3) family. Type IIB subfamily.</text>
</comment>
<keyword evidence="9 16" id="KW-0067">ATP-binding</keyword>
<evidence type="ECO:0000256" key="6">
    <source>
        <dbReference type="ARBA" id="ARBA00022723"/>
    </source>
</evidence>
<feature type="domain" description="Cation-transporting P-type ATPase N-terminal" evidence="18">
    <location>
        <begin position="97"/>
        <end position="174"/>
    </location>
</feature>
<dbReference type="Proteomes" id="UP001497512">
    <property type="component" value="Chromosome 2"/>
</dbReference>
<feature type="region of interest" description="Disordered" evidence="17">
    <location>
        <begin position="1017"/>
        <end position="1069"/>
    </location>
</feature>
<dbReference type="SUPFAM" id="SSF56784">
    <property type="entry name" value="HAD-like"/>
    <property type="match status" value="1"/>
</dbReference>
<dbReference type="SMART" id="SM00831">
    <property type="entry name" value="Cation_ATPase_N"/>
    <property type="match status" value="1"/>
</dbReference>
<keyword evidence="6" id="KW-0479">Metal-binding</keyword>
<dbReference type="SUPFAM" id="SSF81665">
    <property type="entry name" value="Calcium ATPase, transmembrane domain M"/>
    <property type="match status" value="1"/>
</dbReference>
<keyword evidence="4 16" id="KW-0109">Calcium transport</keyword>
<dbReference type="PROSITE" id="PS00154">
    <property type="entry name" value="ATPASE_E1_E2"/>
    <property type="match status" value="1"/>
</dbReference>
<reference evidence="19" key="1">
    <citation type="submission" date="2024-02" db="EMBL/GenBank/DDBJ databases">
        <authorList>
            <consortium name="ELIXIR-Norway"/>
            <consortium name="Elixir Norway"/>
        </authorList>
    </citation>
    <scope>NUCLEOTIDE SEQUENCE</scope>
</reference>
<name>A0ABP0UBW5_9BRYO</name>
<dbReference type="SFLD" id="SFLDG00002">
    <property type="entry name" value="C1.7:_P-type_atpase_like"/>
    <property type="match status" value="1"/>
</dbReference>
<feature type="transmembrane region" description="Helical" evidence="16">
    <location>
        <begin position="943"/>
        <end position="964"/>
    </location>
</feature>
<feature type="transmembrane region" description="Helical" evidence="16">
    <location>
        <begin position="149"/>
        <end position="171"/>
    </location>
</feature>
<dbReference type="NCBIfam" id="TIGR01517">
    <property type="entry name" value="ATPase-IIB_Ca"/>
    <property type="match status" value="1"/>
</dbReference>
<keyword evidence="12 16" id="KW-1133">Transmembrane helix</keyword>
<dbReference type="SFLD" id="SFLDF00027">
    <property type="entry name" value="p-type_atpase"/>
    <property type="match status" value="1"/>
</dbReference>
<dbReference type="InterPro" id="IPR023214">
    <property type="entry name" value="HAD_sf"/>
</dbReference>
<dbReference type="Pfam" id="PF12515">
    <property type="entry name" value="CaATP_NAI"/>
    <property type="match status" value="1"/>
</dbReference>
<dbReference type="CDD" id="cd02081">
    <property type="entry name" value="P-type_ATPase_Ca_PMCA-like"/>
    <property type="match status" value="1"/>
</dbReference>
<feature type="transmembrane region" description="Helical" evidence="16">
    <location>
        <begin position="976"/>
        <end position="997"/>
    </location>
</feature>
<evidence type="ECO:0000256" key="3">
    <source>
        <dbReference type="ARBA" id="ARBA00022448"/>
    </source>
</evidence>
<dbReference type="InterPro" id="IPR006068">
    <property type="entry name" value="ATPase_P-typ_cation-transptr_C"/>
</dbReference>
<gene>
    <name evidence="19" type="ORF">CSSPTR1EN2_LOCUS13924</name>
</gene>
<comment type="catalytic activity">
    <reaction evidence="15 16">
        <text>Ca(2+)(in) + ATP + H2O = Ca(2+)(out) + ADP + phosphate + H(+)</text>
        <dbReference type="Rhea" id="RHEA:18105"/>
        <dbReference type="ChEBI" id="CHEBI:15377"/>
        <dbReference type="ChEBI" id="CHEBI:15378"/>
        <dbReference type="ChEBI" id="CHEBI:29108"/>
        <dbReference type="ChEBI" id="CHEBI:30616"/>
        <dbReference type="ChEBI" id="CHEBI:43474"/>
        <dbReference type="ChEBI" id="CHEBI:456216"/>
        <dbReference type="EC" id="7.2.2.10"/>
    </reaction>
</comment>
<keyword evidence="14 16" id="KW-0472">Membrane</keyword>
<dbReference type="SFLD" id="SFLDS00003">
    <property type="entry name" value="Haloacid_Dehalogenase"/>
    <property type="match status" value="1"/>
</dbReference>
<keyword evidence="8 16" id="KW-0106">Calcium</keyword>
<comment type="caution">
    <text evidence="16">Lacks conserved residue(s) required for the propagation of feature annotation.</text>
</comment>
<feature type="transmembrane region" description="Helical" evidence="16">
    <location>
        <begin position="805"/>
        <end position="830"/>
    </location>
</feature>
<dbReference type="EMBL" id="OZ019894">
    <property type="protein sequence ID" value="CAK9217345.1"/>
    <property type="molecule type" value="Genomic_DNA"/>
</dbReference>
<evidence type="ECO:0000256" key="11">
    <source>
        <dbReference type="ARBA" id="ARBA00022967"/>
    </source>
</evidence>
<dbReference type="PANTHER" id="PTHR24093">
    <property type="entry name" value="CATION TRANSPORTING ATPASE"/>
    <property type="match status" value="1"/>
</dbReference>
<evidence type="ECO:0000256" key="15">
    <source>
        <dbReference type="ARBA" id="ARBA00048694"/>
    </source>
</evidence>
<evidence type="ECO:0000256" key="7">
    <source>
        <dbReference type="ARBA" id="ARBA00022741"/>
    </source>
</evidence>
<dbReference type="InterPro" id="IPR006408">
    <property type="entry name" value="P-type_ATPase_IIB"/>
</dbReference>
<keyword evidence="10" id="KW-0460">Magnesium</keyword>
<keyword evidence="7 16" id="KW-0547">Nucleotide-binding</keyword>
<dbReference type="InterPro" id="IPR059000">
    <property type="entry name" value="ATPase_P-type_domA"/>
</dbReference>
<dbReference type="Pfam" id="PF13246">
    <property type="entry name" value="Cation_ATPase"/>
    <property type="match status" value="1"/>
</dbReference>
<sequence length="1069" mass="117755">MDQLDEAYHDSTWIIDGKNPSVERLRKWRQATLTVNATRRFRYTSDLRKLEERNKFPSSPKVRLRASTCVLCVNRPEGFGVGPNTLVHLLQARKYEDLHKLGGVKGVAKALNTNLEEGVEDSPEELQKRKDAYGDNTYPRKRPKGFLMFLWEACQDTTLIILMVAAVVSLAVSMPTDGPKNGWYDGTAIGVAVVLVICVTAISDYRQSLQFRGLNDEKENIQLWVVRGREQKTVSIFDLVVGDIVPLSIGGQVPADGLLVQGYSLSINESAMTGESEPVKKDSNQPFLLSGCKVEDGQGTMLVTGVGTHTEWGQVMAAISHDNGEETPLQVRLNGVATFIGKVGLSVAILVFIIQFIRYFVLEFKNEKGHAGKVVSSVLNIFTIAVAIVVVAVPEGLPLAVTLTLAYSMRKMMADKSLVRHLAACETMGSATTICSDKTGTLTTNKMTVTNAWLAGLTMEAFETTKLYPEVCRKFLQGICLNSTGSVSYPKDGKEPVVSGSPTESAVLTWGLQLGMNYNQIKHEATILHVETFNSTKKRAAVVFETKDGDVHVHWKGAAEIILGLCSKWMDSEKLVHMTPEKEDELRRTIEGMAALKLRCIAFAHRVVKKSEIPIGEEALANWQTPENDLILLGIAGIKDPCRPGVFEAVQTCIKAGIKVRMVTGDNLLTARAIAVECGILDEDGLAVEGEEFRKWDDAKIEKDLEKLSVMARSSPTDKLRLVQKLKAKKNVVGVTGDGTNDAPALHEADIGLSMGIAGTEVAKESSDIIILDDDFTSVVKVVRWGRAVYANIQKFIQFQLTVNIVALIINFVAACTSAEVPLTAVQLLWVNLIMDTLGALALATEPPTDDLMLKKPVGRVEPLITNVMWRNIFIQAIYQVIILLVLNYSGIKILKLSGTPDQQMLVKNTIIFNAFVFCQLFNEINARRPEKLNVFEGIHKNYLFISIIVITVALQFVIVEFLNKFAQTTKLPLKWWIFCILIGIVSWPLAFAAKFIPLPEKPLSQFFGCCSCKRRKHGQSTRSTSNGLSTTTNSHSSQDLQKSETASMGNNRHHTHSSPNSMSVSSAV</sequence>
<dbReference type="PRINTS" id="PR00119">
    <property type="entry name" value="CATATPASE"/>
</dbReference>
<accession>A0ABP0UBW5</accession>
<evidence type="ECO:0000256" key="14">
    <source>
        <dbReference type="ARBA" id="ARBA00023136"/>
    </source>
</evidence>
<dbReference type="PANTHER" id="PTHR24093:SF369">
    <property type="entry name" value="CALCIUM-TRANSPORTING ATPASE"/>
    <property type="match status" value="1"/>
</dbReference>
<evidence type="ECO:0000256" key="17">
    <source>
        <dbReference type="SAM" id="MobiDB-lite"/>
    </source>
</evidence>
<comment type="function">
    <text evidence="16">Catalyzes the hydrolysis of ATP coupled with the transport of calcium.</text>
</comment>
<keyword evidence="20" id="KW-1185">Reference proteome</keyword>
<evidence type="ECO:0000256" key="4">
    <source>
        <dbReference type="ARBA" id="ARBA00022568"/>
    </source>
</evidence>
<dbReference type="EC" id="7.2.2.10" evidence="16"/>
<protein>
    <recommendedName>
        <fullName evidence="16">Calcium-transporting ATPase</fullName>
        <ecNumber evidence="16">7.2.2.10</ecNumber>
    </recommendedName>
</protein>
<keyword evidence="11" id="KW-1278">Translocase</keyword>
<keyword evidence="13 16" id="KW-0406">Ion transport</keyword>
<dbReference type="InterPro" id="IPR023299">
    <property type="entry name" value="ATPase_P-typ_cyto_dom_N"/>
</dbReference>
<evidence type="ECO:0000256" key="9">
    <source>
        <dbReference type="ARBA" id="ARBA00022840"/>
    </source>
</evidence>